<dbReference type="KEGG" id="samy:DB32_003195"/>
<name>A0A0F6W340_9BACT</name>
<gene>
    <name evidence="1" type="ORF">DB32_003195</name>
</gene>
<keyword evidence="2" id="KW-1185">Reference proteome</keyword>
<sequence length="75" mass="8818">MKRYRVKVSVPLRSGATYVDERTFEGFEPDDAKRHAIEMAARDESARRYIEEDVRDDEDEIARACRVVLCEELPR</sequence>
<evidence type="ECO:0000313" key="1">
    <source>
        <dbReference type="EMBL" id="AKF06046.1"/>
    </source>
</evidence>
<dbReference type="EMBL" id="CP011125">
    <property type="protein sequence ID" value="AKF06046.1"/>
    <property type="molecule type" value="Genomic_DNA"/>
</dbReference>
<proteinExistence type="predicted"/>
<protein>
    <submittedName>
        <fullName evidence="1">Uncharacterized protein</fullName>
    </submittedName>
</protein>
<accession>A0A0F6W340</accession>
<organism evidence="1 2">
    <name type="scientific">Sandaracinus amylolyticus</name>
    <dbReference type="NCBI Taxonomy" id="927083"/>
    <lineage>
        <taxon>Bacteria</taxon>
        <taxon>Pseudomonadati</taxon>
        <taxon>Myxococcota</taxon>
        <taxon>Polyangia</taxon>
        <taxon>Polyangiales</taxon>
        <taxon>Sandaracinaceae</taxon>
        <taxon>Sandaracinus</taxon>
    </lineage>
</organism>
<dbReference type="STRING" id="927083.DB32_003195"/>
<dbReference type="AlphaFoldDB" id="A0A0F6W340"/>
<dbReference type="Proteomes" id="UP000034883">
    <property type="component" value="Chromosome"/>
</dbReference>
<evidence type="ECO:0000313" key="2">
    <source>
        <dbReference type="Proteomes" id="UP000034883"/>
    </source>
</evidence>
<dbReference type="RefSeq" id="WP_053233257.1">
    <property type="nucleotide sequence ID" value="NZ_CP011125.1"/>
</dbReference>
<reference evidence="1 2" key="1">
    <citation type="submission" date="2015-03" db="EMBL/GenBank/DDBJ databases">
        <title>Genome assembly of Sandaracinus amylolyticus DSM 53668.</title>
        <authorList>
            <person name="Sharma G."/>
            <person name="Subramanian S."/>
        </authorList>
    </citation>
    <scope>NUCLEOTIDE SEQUENCE [LARGE SCALE GENOMIC DNA]</scope>
    <source>
        <strain evidence="1 2">DSM 53668</strain>
    </source>
</reference>